<evidence type="ECO:0000256" key="6">
    <source>
        <dbReference type="ARBA" id="ARBA00023136"/>
    </source>
</evidence>
<dbReference type="AlphaFoldDB" id="A0A830HBC1"/>
<proteinExistence type="inferred from homology"/>
<evidence type="ECO:0000256" key="9">
    <source>
        <dbReference type="SAM" id="MobiDB-lite"/>
    </source>
</evidence>
<keyword evidence="2" id="KW-0813">Transport</keyword>
<keyword evidence="7" id="KW-0406">Ion transport</keyword>
<comment type="similarity">
    <text evidence="8">Belongs to the Ca(2+):cation antiporter (CaCA) (TC 2.A.19) family. Cation/calcium exchanger (CCX) subfamily.</text>
</comment>
<dbReference type="PANTHER" id="PTHR12266:SF0">
    <property type="entry name" value="MITOCHONDRIAL SODIUM_CALCIUM EXCHANGER PROTEIN"/>
    <property type="match status" value="1"/>
</dbReference>
<dbReference type="InterPro" id="IPR051359">
    <property type="entry name" value="CaCA_antiporter"/>
</dbReference>
<organism evidence="12 13">
    <name type="scientific">Pycnococcus provasolii</name>
    <dbReference type="NCBI Taxonomy" id="41880"/>
    <lineage>
        <taxon>Eukaryota</taxon>
        <taxon>Viridiplantae</taxon>
        <taxon>Chlorophyta</taxon>
        <taxon>Pseudoscourfieldiophyceae</taxon>
        <taxon>Pseudoscourfieldiales</taxon>
        <taxon>Pycnococcaceae</taxon>
        <taxon>Pycnococcus</taxon>
    </lineage>
</organism>
<feature type="transmembrane region" description="Helical" evidence="10">
    <location>
        <begin position="204"/>
        <end position="220"/>
    </location>
</feature>
<dbReference type="InterPro" id="IPR004837">
    <property type="entry name" value="NaCa_Exmemb"/>
</dbReference>
<feature type="transmembrane region" description="Helical" evidence="10">
    <location>
        <begin position="737"/>
        <end position="763"/>
    </location>
</feature>
<protein>
    <recommendedName>
        <fullName evidence="11">Sodium/calcium exchanger membrane region domain-containing protein</fullName>
    </recommendedName>
</protein>
<feature type="transmembrane region" description="Helical" evidence="10">
    <location>
        <begin position="830"/>
        <end position="854"/>
    </location>
</feature>
<evidence type="ECO:0000256" key="7">
    <source>
        <dbReference type="ARBA" id="ARBA00023201"/>
    </source>
</evidence>
<evidence type="ECO:0000256" key="2">
    <source>
        <dbReference type="ARBA" id="ARBA00022448"/>
    </source>
</evidence>
<feature type="transmembrane region" description="Helical" evidence="10">
    <location>
        <begin position="705"/>
        <end position="730"/>
    </location>
</feature>
<evidence type="ECO:0000256" key="4">
    <source>
        <dbReference type="ARBA" id="ARBA00022989"/>
    </source>
</evidence>
<dbReference type="OrthoDB" id="407410at2759"/>
<evidence type="ECO:0000256" key="8">
    <source>
        <dbReference type="ARBA" id="ARBA00038187"/>
    </source>
</evidence>
<dbReference type="PANTHER" id="PTHR12266">
    <property type="entry name" value="NA+/CA2+ K+ INDEPENDENT EXCHANGER"/>
    <property type="match status" value="1"/>
</dbReference>
<name>A0A830HBC1_9CHLO</name>
<feature type="region of interest" description="Disordered" evidence="9">
    <location>
        <begin position="24"/>
        <end position="43"/>
    </location>
</feature>
<keyword evidence="4 10" id="KW-1133">Transmembrane helix</keyword>
<accession>A0A830HBC1</accession>
<feature type="transmembrane region" description="Helical" evidence="10">
    <location>
        <begin position="169"/>
        <end position="192"/>
    </location>
</feature>
<sequence>MGPSSSLSDKGVTMMARRDLLALEGEGISGEGSQEGEVPPWKPEEPIGNCAAAADQKTRKLKCLWARECGEEDDSVIPYFTTYYCAGYHGGASMATFLITVAIFYAVVLFVLLGNTADEALGPPLAQFSDELHLPPRFAGVTLLALGNGAPDISATVAAVRGGDWRLSLGALTGAGMFVTTCVAGMVTFVGGGARMVGAQVRDTCALLVSVVVVGLSLANGEVTRLIASVWIMIYGGFVLIVLMSDIWHRKVTLPHRELQEMARKLAEAQLARTSAGFGDAENGLMMTRMHSTSMERPLIDGGEGGGGGGGGGAGRAVDWTTKLFGKPKEDRYIVRHLEASAMREIQQQLNSAAFKSQAAARIRRKSMAISIDDADMISSMRRRDIRDPSDDDEDASALLTDGRAADGGMGHVGRGNEESSRGRAESLDRSRRRPRSLSEPGRVEDLANQGSSAQDVLAAPAQRPALTRSKTRVMRRYSTFTPGMVGDSGDGNGEATESLEPAASSPRGVAISNRLAAVQDQATHTGYTPPSPRLVLGESGRDDHNSGSAMRFNPLGADERSDDEGDDVPLLPMRSTSGSITDRTDDEGDDDEDDGPPLPMLGRVLFRARKKLEWLRDGDVSPMEKVMTILDLPHKCVRRITVPITAKDEYCRPYLVASCVGVVPWLAWNAGYDGIIYQIVAVAIGSGFGWVISRCTVDLVPPTWGFGTSFPLGSALLALVGFIAAAAWVNLLAGELVALLGLLGAIFGIDSDIMGLTVLAWGNSVGDLSANIAMAKRGLGNMAMTACFAGPIFNMMVGLGIGFTLRLMDLKAGRVPGVPPCASPCSTDVVLSPSIAVGLAFMAFNCAAAIFIGNFVFGGDLPKNFGLASLMLYGVYLLVEVVLKFILK</sequence>
<dbReference type="EMBL" id="BNJQ01000004">
    <property type="protein sequence ID" value="GHP02891.1"/>
    <property type="molecule type" value="Genomic_DNA"/>
</dbReference>
<evidence type="ECO:0000256" key="1">
    <source>
        <dbReference type="ARBA" id="ARBA00004141"/>
    </source>
</evidence>
<keyword evidence="7" id="KW-0739">Sodium transport</keyword>
<feature type="transmembrane region" description="Helical" evidence="10">
    <location>
        <begin position="226"/>
        <end position="248"/>
    </location>
</feature>
<gene>
    <name evidence="12" type="ORF">PPROV_000164600</name>
</gene>
<keyword evidence="3 10" id="KW-0812">Transmembrane</keyword>
<feature type="region of interest" description="Disordered" evidence="9">
    <location>
        <begin position="381"/>
        <end position="508"/>
    </location>
</feature>
<evidence type="ECO:0000256" key="3">
    <source>
        <dbReference type="ARBA" id="ARBA00022692"/>
    </source>
</evidence>
<keyword evidence="13" id="KW-1185">Reference proteome</keyword>
<reference evidence="12" key="1">
    <citation type="submission" date="2020-10" db="EMBL/GenBank/DDBJ databases">
        <title>Unveiling of a novel bifunctional photoreceptor, Dualchrome1, isolated from a cosmopolitan green alga.</title>
        <authorList>
            <person name="Suzuki S."/>
            <person name="Kawachi M."/>
        </authorList>
    </citation>
    <scope>NUCLEOTIDE SEQUENCE</scope>
    <source>
        <strain evidence="12">NIES 2893</strain>
    </source>
</reference>
<feature type="transmembrane region" description="Helical" evidence="10">
    <location>
        <begin position="866"/>
        <end position="888"/>
    </location>
</feature>
<dbReference type="Pfam" id="PF01699">
    <property type="entry name" value="Na_Ca_ex"/>
    <property type="match status" value="2"/>
</dbReference>
<evidence type="ECO:0000256" key="10">
    <source>
        <dbReference type="SAM" id="Phobius"/>
    </source>
</evidence>
<dbReference type="GO" id="GO:0006814">
    <property type="term" value="P:sodium ion transport"/>
    <property type="evidence" value="ECO:0007669"/>
    <property type="project" value="UniProtKB-KW"/>
</dbReference>
<feature type="transmembrane region" description="Helical" evidence="10">
    <location>
        <begin position="783"/>
        <end position="809"/>
    </location>
</feature>
<dbReference type="Gene3D" id="1.20.1420.30">
    <property type="entry name" value="NCX, central ion-binding region"/>
    <property type="match status" value="2"/>
</dbReference>
<keyword evidence="5" id="KW-0915">Sodium</keyword>
<feature type="compositionally biased region" description="Acidic residues" evidence="9">
    <location>
        <begin position="585"/>
        <end position="596"/>
    </location>
</feature>
<feature type="transmembrane region" description="Helical" evidence="10">
    <location>
        <begin position="676"/>
        <end position="693"/>
    </location>
</feature>
<feature type="domain" description="Sodium/calcium exchanger membrane region" evidence="11">
    <location>
        <begin position="104"/>
        <end position="243"/>
    </location>
</feature>
<dbReference type="GO" id="GO:0008324">
    <property type="term" value="F:monoatomic cation transmembrane transporter activity"/>
    <property type="evidence" value="ECO:0007669"/>
    <property type="project" value="TreeGrafter"/>
</dbReference>
<evidence type="ECO:0000259" key="11">
    <source>
        <dbReference type="Pfam" id="PF01699"/>
    </source>
</evidence>
<evidence type="ECO:0000256" key="5">
    <source>
        <dbReference type="ARBA" id="ARBA00023053"/>
    </source>
</evidence>
<evidence type="ECO:0000313" key="13">
    <source>
        <dbReference type="Proteomes" id="UP000660262"/>
    </source>
</evidence>
<feature type="transmembrane region" description="Helical" evidence="10">
    <location>
        <begin position="94"/>
        <end position="113"/>
    </location>
</feature>
<evidence type="ECO:0000313" key="12">
    <source>
        <dbReference type="EMBL" id="GHP02891.1"/>
    </source>
</evidence>
<comment type="subcellular location">
    <subcellularLocation>
        <location evidence="1">Membrane</location>
        <topology evidence="1">Multi-pass membrane protein</topology>
    </subcellularLocation>
</comment>
<dbReference type="GO" id="GO:0016020">
    <property type="term" value="C:membrane"/>
    <property type="evidence" value="ECO:0007669"/>
    <property type="project" value="UniProtKB-SubCell"/>
</dbReference>
<keyword evidence="6 10" id="KW-0472">Membrane</keyword>
<comment type="caution">
    <text evidence="12">The sequence shown here is derived from an EMBL/GenBank/DDBJ whole genome shotgun (WGS) entry which is preliminary data.</text>
</comment>
<feature type="region of interest" description="Disordered" evidence="9">
    <location>
        <begin position="523"/>
        <end position="600"/>
    </location>
</feature>
<feature type="compositionally biased region" description="Basic and acidic residues" evidence="9">
    <location>
        <begin position="415"/>
        <end position="430"/>
    </location>
</feature>
<dbReference type="Proteomes" id="UP000660262">
    <property type="component" value="Unassembled WGS sequence"/>
</dbReference>
<dbReference type="InterPro" id="IPR044880">
    <property type="entry name" value="NCX_ion-bd_dom_sf"/>
</dbReference>
<feature type="domain" description="Sodium/calcium exchanger membrane region" evidence="11">
    <location>
        <begin position="719"/>
        <end position="880"/>
    </location>
</feature>